<keyword evidence="1" id="KW-0732">Signal</keyword>
<dbReference type="Gene3D" id="3.40.190.10">
    <property type="entry name" value="Periplasmic binding protein-like II"/>
    <property type="match status" value="2"/>
</dbReference>
<dbReference type="PROSITE" id="PS51257">
    <property type="entry name" value="PROKAR_LIPOPROTEIN"/>
    <property type="match status" value="1"/>
</dbReference>
<keyword evidence="3" id="KW-1185">Reference proteome</keyword>
<sequence length="451" mass="49463">MKKRWTLALSLILVVAMGLTLVGCGGAPDSSASTGGEASSGASGGGAGMATEPTEIVFWDMAWGGAEAYPPLAEETLNRYTTEVDPNVTFNYTNLPWSNWFETFSTAVASNSAPDFATGGGFMPFQFAVNGEAADLSWIVDEWKKEGTDTDFPEGTLDYWVYKDKQVGIPWNFDPRMTVIRQDWLDEAGLSMPTTFTEFIDVAKVFRQRGDDVYGVSFGVAADGKVATIYGTMNGGIYYDKDGNADLDKQETYGVMKWINDMKKAGVLPEGIEGYQGEDAKKLFLAEKAGILIGGCSELRESLAAGFDVAIVPPLETYEGGIMKYQNCINGFMVFEQSQHKDIAMKVLKWYSENTGECFQKGEMNPLPARTSFFEQCDQQYQQMIIKEVIPNAVPLCYPLTACPPSASSVEGQRFAMELTQSALTMDENGWKDTVAKLQTQLEGLVNDLDQ</sequence>
<accession>A0A926D2I3</accession>
<feature type="chain" id="PRO_5039169375" evidence="1">
    <location>
        <begin position="28"/>
        <end position="451"/>
    </location>
</feature>
<comment type="caution">
    <text evidence="2">The sequence shown here is derived from an EMBL/GenBank/DDBJ whole genome shotgun (WGS) entry which is preliminary data.</text>
</comment>
<dbReference type="PANTHER" id="PTHR43649:SF30">
    <property type="entry name" value="ABC TRANSPORTER SUBSTRATE-BINDING PROTEIN"/>
    <property type="match status" value="1"/>
</dbReference>
<dbReference type="EMBL" id="JACRSO010000004">
    <property type="protein sequence ID" value="MBC8529754.1"/>
    <property type="molecule type" value="Genomic_DNA"/>
</dbReference>
<dbReference type="InterPro" id="IPR050490">
    <property type="entry name" value="Bact_solute-bd_prot1"/>
</dbReference>
<dbReference type="InterPro" id="IPR006059">
    <property type="entry name" value="SBP"/>
</dbReference>
<feature type="signal peptide" evidence="1">
    <location>
        <begin position="1"/>
        <end position="27"/>
    </location>
</feature>
<dbReference type="PANTHER" id="PTHR43649">
    <property type="entry name" value="ARABINOSE-BINDING PROTEIN-RELATED"/>
    <property type="match status" value="1"/>
</dbReference>
<dbReference type="AlphaFoldDB" id="A0A926D2I3"/>
<proteinExistence type="predicted"/>
<organism evidence="2 3">
    <name type="scientific">Luoshenia tenuis</name>
    <dbReference type="NCBI Taxonomy" id="2763654"/>
    <lineage>
        <taxon>Bacteria</taxon>
        <taxon>Bacillati</taxon>
        <taxon>Bacillota</taxon>
        <taxon>Clostridia</taxon>
        <taxon>Christensenellales</taxon>
        <taxon>Christensenellaceae</taxon>
        <taxon>Luoshenia</taxon>
    </lineage>
</organism>
<protein>
    <submittedName>
        <fullName evidence="2">Extracellular solute-binding protein</fullName>
    </submittedName>
</protein>
<evidence type="ECO:0000313" key="3">
    <source>
        <dbReference type="Proteomes" id="UP000654279"/>
    </source>
</evidence>
<dbReference type="Pfam" id="PF01547">
    <property type="entry name" value="SBP_bac_1"/>
    <property type="match status" value="1"/>
</dbReference>
<gene>
    <name evidence="2" type="ORF">H8699_09970</name>
</gene>
<evidence type="ECO:0000256" key="1">
    <source>
        <dbReference type="SAM" id="SignalP"/>
    </source>
</evidence>
<reference evidence="2" key="1">
    <citation type="submission" date="2020-08" db="EMBL/GenBank/DDBJ databases">
        <title>Genome public.</title>
        <authorList>
            <person name="Liu C."/>
            <person name="Sun Q."/>
        </authorList>
    </citation>
    <scope>NUCLEOTIDE SEQUENCE</scope>
    <source>
        <strain evidence="2">NSJ-44</strain>
    </source>
</reference>
<dbReference type="SUPFAM" id="SSF53850">
    <property type="entry name" value="Periplasmic binding protein-like II"/>
    <property type="match status" value="1"/>
</dbReference>
<dbReference type="Proteomes" id="UP000654279">
    <property type="component" value="Unassembled WGS sequence"/>
</dbReference>
<name>A0A926D2I3_9FIRM</name>
<evidence type="ECO:0000313" key="2">
    <source>
        <dbReference type="EMBL" id="MBC8529754.1"/>
    </source>
</evidence>
<dbReference type="RefSeq" id="WP_249285570.1">
    <property type="nucleotide sequence ID" value="NZ_JACRSO010000004.1"/>
</dbReference>